<name>A0A5B8VJ17_9BACT</name>
<proteinExistence type="predicted"/>
<evidence type="ECO:0000256" key="1">
    <source>
        <dbReference type="SAM" id="Phobius"/>
    </source>
</evidence>
<organism evidence="2 3">
    <name type="scientific">Arachidicoccus ginsenosidivorans</name>
    <dbReference type="NCBI Taxonomy" id="496057"/>
    <lineage>
        <taxon>Bacteria</taxon>
        <taxon>Pseudomonadati</taxon>
        <taxon>Bacteroidota</taxon>
        <taxon>Chitinophagia</taxon>
        <taxon>Chitinophagales</taxon>
        <taxon>Chitinophagaceae</taxon>
        <taxon>Arachidicoccus</taxon>
    </lineage>
</organism>
<sequence length="90" mass="10577">MEETFASFSKRKKMKKITKFGVKLIRLLYSDRMALIQIILGLVSIAFGLWLGKRPEYVNITVGCILILMGTYQLICNKIKRRKQMHRQRT</sequence>
<keyword evidence="1" id="KW-0472">Membrane</keyword>
<dbReference type="Proteomes" id="UP000321291">
    <property type="component" value="Chromosome"/>
</dbReference>
<evidence type="ECO:0000313" key="3">
    <source>
        <dbReference type="Proteomes" id="UP000321291"/>
    </source>
</evidence>
<dbReference type="KEGG" id="agi:FSB73_04230"/>
<evidence type="ECO:0000313" key="2">
    <source>
        <dbReference type="EMBL" id="QEC71005.1"/>
    </source>
</evidence>
<dbReference type="AlphaFoldDB" id="A0A5B8VJ17"/>
<feature type="transmembrane region" description="Helical" evidence="1">
    <location>
        <begin position="57"/>
        <end position="75"/>
    </location>
</feature>
<protein>
    <submittedName>
        <fullName evidence="2">Uncharacterized protein</fullName>
    </submittedName>
</protein>
<keyword evidence="3" id="KW-1185">Reference proteome</keyword>
<keyword evidence="1" id="KW-1133">Transmembrane helix</keyword>
<keyword evidence="1" id="KW-0812">Transmembrane</keyword>
<accession>A0A5B8VJ17</accession>
<feature type="transmembrane region" description="Helical" evidence="1">
    <location>
        <begin position="33"/>
        <end position="51"/>
    </location>
</feature>
<reference evidence="2 3" key="1">
    <citation type="journal article" date="2017" name="Int. J. Syst. Evol. Microbiol.">
        <title>Arachidicoccus ginsenosidivorans sp. nov., with ginsenoside-converting activity isolated from ginseng cultivating soil.</title>
        <authorList>
            <person name="Siddiqi M.Z."/>
            <person name="Aslam Z."/>
            <person name="Im W.T."/>
        </authorList>
    </citation>
    <scope>NUCLEOTIDE SEQUENCE [LARGE SCALE GENOMIC DNA]</scope>
    <source>
        <strain evidence="2 3">Gsoil 809</strain>
    </source>
</reference>
<dbReference type="EMBL" id="CP042434">
    <property type="protein sequence ID" value="QEC71005.1"/>
    <property type="molecule type" value="Genomic_DNA"/>
</dbReference>
<gene>
    <name evidence="2" type="ORF">FSB73_04230</name>
</gene>